<dbReference type="Gene3D" id="3.30.40.10">
    <property type="entry name" value="Zinc/RING finger domain, C3HC4 (zinc finger)"/>
    <property type="match status" value="1"/>
</dbReference>
<dbReference type="PROSITE" id="PS50089">
    <property type="entry name" value="ZF_RING_2"/>
    <property type="match status" value="1"/>
</dbReference>
<dbReference type="CDD" id="cd16461">
    <property type="entry name" value="RING-H2_EL5-like"/>
    <property type="match status" value="1"/>
</dbReference>
<dbReference type="Proteomes" id="UP001237642">
    <property type="component" value="Unassembled WGS sequence"/>
</dbReference>
<dbReference type="InterPro" id="IPR001841">
    <property type="entry name" value="Znf_RING"/>
</dbReference>
<keyword evidence="8 14" id="KW-0863">Zinc-finger</keyword>
<evidence type="ECO:0000256" key="6">
    <source>
        <dbReference type="ARBA" id="ARBA00022692"/>
    </source>
</evidence>
<evidence type="ECO:0000313" key="18">
    <source>
        <dbReference type="Proteomes" id="UP001237642"/>
    </source>
</evidence>
<protein>
    <recommendedName>
        <fullName evidence="4">RING-type E3 ubiquitin transferase</fullName>
        <ecNumber evidence="4">2.3.2.27</ecNumber>
    </recommendedName>
</protein>
<evidence type="ECO:0000256" key="9">
    <source>
        <dbReference type="ARBA" id="ARBA00022786"/>
    </source>
</evidence>
<keyword evidence="5" id="KW-0808">Transferase</keyword>
<evidence type="ECO:0000256" key="14">
    <source>
        <dbReference type="PROSITE-ProRule" id="PRU00175"/>
    </source>
</evidence>
<evidence type="ECO:0000256" key="4">
    <source>
        <dbReference type="ARBA" id="ARBA00012483"/>
    </source>
</evidence>
<dbReference type="Pfam" id="PF13639">
    <property type="entry name" value="zf-RING_2"/>
    <property type="match status" value="1"/>
</dbReference>
<evidence type="ECO:0000256" key="15">
    <source>
        <dbReference type="SAM" id="Phobius"/>
    </source>
</evidence>
<keyword evidence="11 15" id="KW-1133">Transmembrane helix</keyword>
<evidence type="ECO:0000256" key="2">
    <source>
        <dbReference type="ARBA" id="ARBA00004167"/>
    </source>
</evidence>
<feature type="transmembrane region" description="Helical" evidence="15">
    <location>
        <begin position="18"/>
        <end position="40"/>
    </location>
</feature>
<dbReference type="InterPro" id="IPR044600">
    <property type="entry name" value="ATL1/ATL16-like"/>
</dbReference>
<dbReference type="PANTHER" id="PTHR46913">
    <property type="entry name" value="RING-H2 FINGER PROTEIN ATL16"/>
    <property type="match status" value="1"/>
</dbReference>
<evidence type="ECO:0000256" key="10">
    <source>
        <dbReference type="ARBA" id="ARBA00022833"/>
    </source>
</evidence>
<evidence type="ECO:0000256" key="3">
    <source>
        <dbReference type="ARBA" id="ARBA00004906"/>
    </source>
</evidence>
<dbReference type="PANTHER" id="PTHR46913:SF1">
    <property type="entry name" value="RING-H2 FINGER PROTEIN ATL16"/>
    <property type="match status" value="1"/>
</dbReference>
<evidence type="ECO:0000256" key="1">
    <source>
        <dbReference type="ARBA" id="ARBA00000900"/>
    </source>
</evidence>
<evidence type="ECO:0000256" key="11">
    <source>
        <dbReference type="ARBA" id="ARBA00022989"/>
    </source>
</evidence>
<reference evidence="17" key="1">
    <citation type="submission" date="2023-02" db="EMBL/GenBank/DDBJ databases">
        <title>Genome of toxic invasive species Heracleum sosnowskyi carries increased number of genes despite the absence of recent whole-genome duplications.</title>
        <authorList>
            <person name="Schelkunov M."/>
            <person name="Shtratnikova V."/>
            <person name="Makarenko M."/>
            <person name="Klepikova A."/>
            <person name="Omelchenko D."/>
            <person name="Novikova G."/>
            <person name="Obukhova E."/>
            <person name="Bogdanov V."/>
            <person name="Penin A."/>
            <person name="Logacheva M."/>
        </authorList>
    </citation>
    <scope>NUCLEOTIDE SEQUENCE</scope>
    <source>
        <strain evidence="17">Hsosn_3</strain>
        <tissue evidence="17">Leaf</tissue>
    </source>
</reference>
<organism evidence="17 18">
    <name type="scientific">Heracleum sosnowskyi</name>
    <dbReference type="NCBI Taxonomy" id="360622"/>
    <lineage>
        <taxon>Eukaryota</taxon>
        <taxon>Viridiplantae</taxon>
        <taxon>Streptophyta</taxon>
        <taxon>Embryophyta</taxon>
        <taxon>Tracheophyta</taxon>
        <taxon>Spermatophyta</taxon>
        <taxon>Magnoliopsida</taxon>
        <taxon>eudicotyledons</taxon>
        <taxon>Gunneridae</taxon>
        <taxon>Pentapetalae</taxon>
        <taxon>asterids</taxon>
        <taxon>campanulids</taxon>
        <taxon>Apiales</taxon>
        <taxon>Apiaceae</taxon>
        <taxon>Apioideae</taxon>
        <taxon>apioid superclade</taxon>
        <taxon>Tordylieae</taxon>
        <taxon>Tordyliinae</taxon>
        <taxon>Heracleum</taxon>
    </lineage>
</organism>
<dbReference type="EC" id="2.3.2.27" evidence="4"/>
<keyword evidence="7" id="KW-0479">Metal-binding</keyword>
<comment type="caution">
    <text evidence="17">The sequence shown here is derived from an EMBL/GenBank/DDBJ whole genome shotgun (WGS) entry which is preliminary data.</text>
</comment>
<dbReference type="AlphaFoldDB" id="A0AAD8IMT9"/>
<reference evidence="17" key="2">
    <citation type="submission" date="2023-05" db="EMBL/GenBank/DDBJ databases">
        <authorList>
            <person name="Schelkunov M.I."/>
        </authorList>
    </citation>
    <scope>NUCLEOTIDE SEQUENCE</scope>
    <source>
        <strain evidence="17">Hsosn_3</strain>
        <tissue evidence="17">Leaf</tissue>
    </source>
</reference>
<keyword evidence="12 15" id="KW-0472">Membrane</keyword>
<dbReference type="InterPro" id="IPR013083">
    <property type="entry name" value="Znf_RING/FYVE/PHD"/>
</dbReference>
<gene>
    <name evidence="17" type="ORF">POM88_017032</name>
</gene>
<sequence>MDPNDNGPGRSYNLRGKMLVIVIVSLSTVVLLVTLIFIYVRCVLCCQARRRTALGRLGLTHEPKTGLDPTIIISLPTFVFKQDQMALTIECAVCLNNLEDGEMTRCLPNCEHNFHVDCIDTWLSTNTTCPICRTAAEPIKVVLEPAAATPETALPLDDDSAEKTAEDFGKVLVSSR</sequence>
<dbReference type="SUPFAM" id="SSF57850">
    <property type="entry name" value="RING/U-box"/>
    <property type="match status" value="1"/>
</dbReference>
<dbReference type="GO" id="GO:0016020">
    <property type="term" value="C:membrane"/>
    <property type="evidence" value="ECO:0007669"/>
    <property type="project" value="UniProtKB-SubCell"/>
</dbReference>
<evidence type="ECO:0000259" key="16">
    <source>
        <dbReference type="PROSITE" id="PS50089"/>
    </source>
</evidence>
<dbReference type="GO" id="GO:0016567">
    <property type="term" value="P:protein ubiquitination"/>
    <property type="evidence" value="ECO:0007669"/>
    <property type="project" value="InterPro"/>
</dbReference>
<evidence type="ECO:0000256" key="7">
    <source>
        <dbReference type="ARBA" id="ARBA00022723"/>
    </source>
</evidence>
<dbReference type="EMBL" id="JAUIZM010000004">
    <property type="protein sequence ID" value="KAK1388854.1"/>
    <property type="molecule type" value="Genomic_DNA"/>
</dbReference>
<comment type="catalytic activity">
    <reaction evidence="1">
        <text>S-ubiquitinyl-[E2 ubiquitin-conjugating enzyme]-L-cysteine + [acceptor protein]-L-lysine = [E2 ubiquitin-conjugating enzyme]-L-cysteine + N(6)-ubiquitinyl-[acceptor protein]-L-lysine.</text>
        <dbReference type="EC" id="2.3.2.27"/>
    </reaction>
</comment>
<comment type="pathway">
    <text evidence="3">Protein modification; protein ubiquitination.</text>
</comment>
<name>A0AAD8IMT9_9APIA</name>
<evidence type="ECO:0000256" key="13">
    <source>
        <dbReference type="ARBA" id="ARBA00024209"/>
    </source>
</evidence>
<evidence type="ECO:0000256" key="12">
    <source>
        <dbReference type="ARBA" id="ARBA00023136"/>
    </source>
</evidence>
<evidence type="ECO:0000256" key="8">
    <source>
        <dbReference type="ARBA" id="ARBA00022771"/>
    </source>
</evidence>
<keyword evidence="10" id="KW-0862">Zinc</keyword>
<keyword evidence="18" id="KW-1185">Reference proteome</keyword>
<dbReference type="GO" id="GO:0008270">
    <property type="term" value="F:zinc ion binding"/>
    <property type="evidence" value="ECO:0007669"/>
    <property type="project" value="UniProtKB-KW"/>
</dbReference>
<comment type="subcellular location">
    <subcellularLocation>
        <location evidence="2">Membrane</location>
        <topology evidence="2">Single-pass membrane protein</topology>
    </subcellularLocation>
</comment>
<keyword evidence="6 15" id="KW-0812">Transmembrane</keyword>
<accession>A0AAD8IMT9</accession>
<evidence type="ECO:0000256" key="5">
    <source>
        <dbReference type="ARBA" id="ARBA00022679"/>
    </source>
</evidence>
<dbReference type="GO" id="GO:0061630">
    <property type="term" value="F:ubiquitin protein ligase activity"/>
    <property type="evidence" value="ECO:0007669"/>
    <property type="project" value="UniProtKB-EC"/>
</dbReference>
<feature type="domain" description="RING-type" evidence="16">
    <location>
        <begin position="91"/>
        <end position="133"/>
    </location>
</feature>
<comment type="similarity">
    <text evidence="13">Belongs to the RING-type zinc finger family. ATL subfamily.</text>
</comment>
<keyword evidence="9" id="KW-0833">Ubl conjugation pathway</keyword>
<proteinExistence type="inferred from homology"/>
<dbReference type="SMART" id="SM00184">
    <property type="entry name" value="RING"/>
    <property type="match status" value="1"/>
</dbReference>
<evidence type="ECO:0000313" key="17">
    <source>
        <dbReference type="EMBL" id="KAK1388854.1"/>
    </source>
</evidence>